<keyword evidence="5 7" id="KW-1133">Transmembrane helix</keyword>
<dbReference type="PANTHER" id="PTHR43302:SF5">
    <property type="entry name" value="TRANSPORTER ARSB-RELATED"/>
    <property type="match status" value="1"/>
</dbReference>
<feature type="transmembrane region" description="Helical" evidence="7">
    <location>
        <begin position="174"/>
        <end position="197"/>
    </location>
</feature>
<proteinExistence type="predicted"/>
<feature type="transmembrane region" description="Helical" evidence="7">
    <location>
        <begin position="99"/>
        <end position="123"/>
    </location>
</feature>
<feature type="transmembrane region" description="Helical" evidence="7">
    <location>
        <begin position="58"/>
        <end position="79"/>
    </location>
</feature>
<dbReference type="GO" id="GO:0005886">
    <property type="term" value="C:plasma membrane"/>
    <property type="evidence" value="ECO:0007669"/>
    <property type="project" value="UniProtKB-SubCell"/>
</dbReference>
<evidence type="ECO:0000256" key="5">
    <source>
        <dbReference type="ARBA" id="ARBA00022989"/>
    </source>
</evidence>
<evidence type="ECO:0000256" key="6">
    <source>
        <dbReference type="ARBA" id="ARBA00023136"/>
    </source>
</evidence>
<feature type="transmembrane region" description="Helical" evidence="7">
    <location>
        <begin position="346"/>
        <end position="371"/>
    </location>
</feature>
<reference evidence="9" key="1">
    <citation type="submission" date="2023-03" db="EMBL/GenBank/DDBJ databases">
        <authorList>
            <person name="Pearce D."/>
        </authorList>
    </citation>
    <scope>NUCLEOTIDE SEQUENCE</scope>
    <source>
        <strain evidence="9">Mc</strain>
    </source>
</reference>
<name>A0AA35UCC9_METCP</name>
<dbReference type="EMBL" id="OX458332">
    <property type="protein sequence ID" value="CAI8746244.1"/>
    <property type="molecule type" value="Genomic_DNA"/>
</dbReference>
<gene>
    <name evidence="9" type="ORF">MCNOR_0559</name>
</gene>
<dbReference type="RefSeq" id="WP_238536840.1">
    <property type="nucleotide sequence ID" value="NZ_OX458332.1"/>
</dbReference>
<evidence type="ECO:0000256" key="4">
    <source>
        <dbReference type="ARBA" id="ARBA00022692"/>
    </source>
</evidence>
<evidence type="ECO:0000256" key="1">
    <source>
        <dbReference type="ARBA" id="ARBA00004651"/>
    </source>
</evidence>
<dbReference type="PANTHER" id="PTHR43302">
    <property type="entry name" value="TRANSPORTER ARSB-RELATED"/>
    <property type="match status" value="1"/>
</dbReference>
<dbReference type="InterPro" id="IPR004680">
    <property type="entry name" value="Cit_transptr-like_dom"/>
</dbReference>
<keyword evidence="6 7" id="KW-0472">Membrane</keyword>
<comment type="subcellular location">
    <subcellularLocation>
        <location evidence="1">Cell membrane</location>
        <topology evidence="1">Multi-pass membrane protein</topology>
    </subcellularLocation>
</comment>
<dbReference type="GO" id="GO:0055085">
    <property type="term" value="P:transmembrane transport"/>
    <property type="evidence" value="ECO:0007669"/>
    <property type="project" value="InterPro"/>
</dbReference>
<feature type="transmembrane region" description="Helical" evidence="7">
    <location>
        <begin position="274"/>
        <end position="293"/>
    </location>
</feature>
<keyword evidence="4 7" id="KW-0812">Transmembrane</keyword>
<organism evidence="9 10">
    <name type="scientific">Methylococcus capsulatus</name>
    <dbReference type="NCBI Taxonomy" id="414"/>
    <lineage>
        <taxon>Bacteria</taxon>
        <taxon>Pseudomonadati</taxon>
        <taxon>Pseudomonadota</taxon>
        <taxon>Gammaproteobacteria</taxon>
        <taxon>Methylococcales</taxon>
        <taxon>Methylococcaceae</taxon>
        <taxon>Methylococcus</taxon>
    </lineage>
</organism>
<evidence type="ECO:0000259" key="8">
    <source>
        <dbReference type="Pfam" id="PF03600"/>
    </source>
</evidence>
<evidence type="ECO:0000313" key="9">
    <source>
        <dbReference type="EMBL" id="CAI8746244.1"/>
    </source>
</evidence>
<keyword evidence="2" id="KW-0813">Transport</keyword>
<accession>A0AA35UCC9</accession>
<keyword evidence="3" id="KW-1003">Cell membrane</keyword>
<evidence type="ECO:0000313" key="10">
    <source>
        <dbReference type="Proteomes" id="UP001158598"/>
    </source>
</evidence>
<feature type="transmembrane region" description="Helical" evidence="7">
    <location>
        <begin position="244"/>
        <end position="262"/>
    </location>
</feature>
<protein>
    <submittedName>
        <fullName evidence="9">Arsenical pump membrane protein</fullName>
    </submittedName>
</protein>
<evidence type="ECO:0000256" key="2">
    <source>
        <dbReference type="ARBA" id="ARBA00022448"/>
    </source>
</evidence>
<dbReference type="AlphaFoldDB" id="A0AA35UCC9"/>
<sequence length="424" mass="45713">MNISLVTLGVVFCLIAARTIGGLPVRIWQAMCAGALTVLATGEIGWREALAAIDPDVMLFLFGMFVLGDALVASGYLYYVAYRWFSRLRSPQGLVLVVLYGGGLASALLMNDTVAIVGTPLVLRLAREHDLDPRMMLLALAFAVTLGSVPSPIGNPQNLLIATMTGLPDPFPTFLGMLGVPTVVNLGLAWLWLRWLYRGSLRGARLVHTPVEMLDWRLARLARAGLWLMVALIAWRHLPGGEKGMRLSWIALAAATPVLLFGSERRSLLRRIDWPTLAFFPAMFVLMASVWQSGAIQSWMVRWPLDPTDVPTVLGLSAGLSQLVSNVPLVALYLPMLREAGISTEALMALAAGSTVAGNFLILGAASNVIIAQHAEKTSSYAWLPHVCDGGCAPGLDEPGRLLGLAVRLPSVSVSTRSVFFDFS</sequence>
<feature type="domain" description="Citrate transporter-like" evidence="8">
    <location>
        <begin position="25"/>
        <end position="339"/>
    </location>
</feature>
<evidence type="ECO:0000256" key="3">
    <source>
        <dbReference type="ARBA" id="ARBA00022475"/>
    </source>
</evidence>
<dbReference type="Proteomes" id="UP001158598">
    <property type="component" value="Chromosome"/>
</dbReference>
<dbReference type="Pfam" id="PF03600">
    <property type="entry name" value="CitMHS"/>
    <property type="match status" value="1"/>
</dbReference>
<feature type="transmembrane region" description="Helical" evidence="7">
    <location>
        <begin position="218"/>
        <end position="238"/>
    </location>
</feature>
<evidence type="ECO:0000256" key="7">
    <source>
        <dbReference type="SAM" id="Phobius"/>
    </source>
</evidence>